<proteinExistence type="predicted"/>
<comment type="caution">
    <text evidence="1">The sequence shown here is derived from an EMBL/GenBank/DDBJ whole genome shotgun (WGS) entry which is preliminary data.</text>
</comment>
<reference evidence="2" key="1">
    <citation type="submission" date="2018-04" db="EMBL/GenBank/DDBJ databases">
        <authorList>
            <person name="Cornet L."/>
        </authorList>
    </citation>
    <scope>NUCLEOTIDE SEQUENCE [LARGE SCALE GENOMIC DNA]</scope>
</reference>
<dbReference type="AlphaFoldDB" id="A0A2W4TLH5"/>
<gene>
    <name evidence="1" type="ORF">DCF25_22610</name>
</gene>
<sequence>NPIEGQWHQLKTHEIAGRMFEYEDELAEAIVDGMIDRSVRGNYELDRLIINYS</sequence>
<organism evidence="1 2">
    <name type="scientific">Leptolyngbya foveolarum</name>
    <dbReference type="NCBI Taxonomy" id="47253"/>
    <lineage>
        <taxon>Bacteria</taxon>
        <taxon>Bacillati</taxon>
        <taxon>Cyanobacteriota</taxon>
        <taxon>Cyanophyceae</taxon>
        <taxon>Leptolyngbyales</taxon>
        <taxon>Leptolyngbyaceae</taxon>
        <taxon>Leptolyngbya group</taxon>
        <taxon>Leptolyngbya</taxon>
    </lineage>
</organism>
<protein>
    <submittedName>
        <fullName evidence="1">IS630 family transposase</fullName>
    </submittedName>
</protein>
<dbReference type="EMBL" id="QBMC01000294">
    <property type="protein sequence ID" value="PZO07827.1"/>
    <property type="molecule type" value="Genomic_DNA"/>
</dbReference>
<accession>A0A2W4TLH5</accession>
<evidence type="ECO:0000313" key="2">
    <source>
        <dbReference type="Proteomes" id="UP000249354"/>
    </source>
</evidence>
<dbReference type="Proteomes" id="UP000249354">
    <property type="component" value="Unassembled WGS sequence"/>
</dbReference>
<reference evidence="1 2" key="2">
    <citation type="submission" date="2018-06" db="EMBL/GenBank/DDBJ databases">
        <title>Metagenomic assembly of (sub)arctic Cyanobacteria and their associated microbiome from non-axenic cultures.</title>
        <authorList>
            <person name="Baurain D."/>
        </authorList>
    </citation>
    <scope>NUCLEOTIDE SEQUENCE [LARGE SCALE GENOMIC DNA]</scope>
    <source>
        <strain evidence="1">ULC129bin1</strain>
    </source>
</reference>
<evidence type="ECO:0000313" key="1">
    <source>
        <dbReference type="EMBL" id="PZO07827.1"/>
    </source>
</evidence>
<name>A0A2W4TLH5_9CYAN</name>
<feature type="non-terminal residue" evidence="1">
    <location>
        <position position="1"/>
    </location>
</feature>